<accession>A0A5A5TJQ9</accession>
<organism evidence="1 2">
    <name type="scientific">Dictyobacter arantiisoli</name>
    <dbReference type="NCBI Taxonomy" id="2014874"/>
    <lineage>
        <taxon>Bacteria</taxon>
        <taxon>Bacillati</taxon>
        <taxon>Chloroflexota</taxon>
        <taxon>Ktedonobacteria</taxon>
        <taxon>Ktedonobacterales</taxon>
        <taxon>Dictyobacteraceae</taxon>
        <taxon>Dictyobacter</taxon>
    </lineage>
</organism>
<protein>
    <submittedName>
        <fullName evidence="1">Uncharacterized protein</fullName>
    </submittedName>
</protein>
<evidence type="ECO:0000313" key="1">
    <source>
        <dbReference type="EMBL" id="GCF11840.1"/>
    </source>
</evidence>
<gene>
    <name evidence="1" type="ORF">KDI_54040</name>
</gene>
<dbReference type="Proteomes" id="UP000322530">
    <property type="component" value="Unassembled WGS sequence"/>
</dbReference>
<reference evidence="1 2" key="1">
    <citation type="submission" date="2019-01" db="EMBL/GenBank/DDBJ databases">
        <title>Draft genome sequence of Dictyobacter sp. Uno17.</title>
        <authorList>
            <person name="Wang C.M."/>
            <person name="Zheng Y."/>
            <person name="Sakai Y."/>
            <person name="Abe K."/>
            <person name="Yokota A."/>
            <person name="Yabe S."/>
        </authorList>
    </citation>
    <scope>NUCLEOTIDE SEQUENCE [LARGE SCALE GENOMIC DNA]</scope>
    <source>
        <strain evidence="1 2">Uno17</strain>
    </source>
</reference>
<sequence>MKKKLQRIVVQGQTSLWKFTPDYVATGDPTNPWQCQDRFTACLSQTKASPLHISFLI</sequence>
<keyword evidence="2" id="KW-1185">Reference proteome</keyword>
<dbReference type="RefSeq" id="WP_172632489.1">
    <property type="nucleotide sequence ID" value="NZ_BIXY01000154.1"/>
</dbReference>
<dbReference type="AlphaFoldDB" id="A0A5A5TJQ9"/>
<comment type="caution">
    <text evidence="1">The sequence shown here is derived from an EMBL/GenBank/DDBJ whole genome shotgun (WGS) entry which is preliminary data.</text>
</comment>
<proteinExistence type="predicted"/>
<evidence type="ECO:0000313" key="2">
    <source>
        <dbReference type="Proteomes" id="UP000322530"/>
    </source>
</evidence>
<name>A0A5A5TJQ9_9CHLR</name>
<dbReference type="EMBL" id="BIXY01000154">
    <property type="protein sequence ID" value="GCF11840.1"/>
    <property type="molecule type" value="Genomic_DNA"/>
</dbReference>